<dbReference type="AlphaFoldDB" id="A0AAD1H3S3"/>
<evidence type="ECO:0008006" key="3">
    <source>
        <dbReference type="Google" id="ProtNLM"/>
    </source>
</evidence>
<dbReference type="InterPro" id="IPR004027">
    <property type="entry name" value="SEC_C_motif"/>
</dbReference>
<organism evidence="1 2">
    <name type="scientific">Mycobacterium xenopi</name>
    <dbReference type="NCBI Taxonomy" id="1789"/>
    <lineage>
        <taxon>Bacteria</taxon>
        <taxon>Bacillati</taxon>
        <taxon>Actinomycetota</taxon>
        <taxon>Actinomycetes</taxon>
        <taxon>Mycobacteriales</taxon>
        <taxon>Mycobacteriaceae</taxon>
        <taxon>Mycobacterium</taxon>
    </lineage>
</organism>
<sequence length="844" mass="93197">MAKTVQPMQALARILTEHGPLHIDEIGQRLREAGVAEPDIPSPADIEMECPARELVDERWAWLSAVLAGRVFTHRLGADEVAHDMLAVSPDLDPITSLCEHDEYQRLVDGSAAQVVLAEFDDELLEERGIPVEAVDPGGALLLEPRTLTGLQVTEGDLVGLRLTEQGLTIERVTAPVPHAEVGARLAAVLDDDEPRLFDQVVWTACVEDPAAFTEPLAPLSEIADDCGLTRRGEWLAPAGFDFARWDFERGCARLVERHDIDPDDAFAVYTLVQLHEQVSLGIDAAESGEPHDQAAPRPTDDRLFQLLGKLGAALADPLLAVLLVDETIGSGCEGAAGLALLAAMLEPEVPRPAQVAFRWLRAVALERLGAIDAAERELLAAESMDPDWPLPLLDLARFASDRGDVEHGLGLLRRAGVDEDYPLFELLRQYRAEPRSGLGRNEPCWCGSGRKYKKCHLGRERLPLAERARWLYAKAVQHALRSGWNDLLITVGYERCRHADDDPDALERALDDPLVIDAVLFEGGAFAEFLEMRGWLLPDDERLLAEQWLLVERSVFDVEQVRRGQGVTLRDVRTGERHAVRERTASRQLEPGQLICTRVLPAGDTMLIFGGIDPVALHERDALIDLLDTQPDPVTLVAWLSRRFAPPTLVNTEGDPLTLCEARVRVSDPARIQAALDDTYDRVDGDGPQWFELVITDGVQRIRATLALDGDTLRVETNSEERMERVLATLARLDPAMNVLDDERRPMRDMRQVARLAEELPDADPLEPADPKVAAALEEFIRDYETRWLDEPIPALDGHTPRQAADDPTRRGDLIKLLDGFPAGPAAGGGMDADRLRAALGLR</sequence>
<protein>
    <recommendedName>
        <fullName evidence="3">SEC-C motif-containing protein</fullName>
    </recommendedName>
</protein>
<dbReference type="Pfam" id="PF02810">
    <property type="entry name" value="SEC-C"/>
    <property type="match status" value="1"/>
</dbReference>
<accession>A0AAD1H3S3</accession>
<proteinExistence type="predicted"/>
<dbReference type="Proteomes" id="UP000464624">
    <property type="component" value="Chromosome"/>
</dbReference>
<dbReference type="RefSeq" id="WP_085198204.1">
    <property type="nucleotide sequence ID" value="NZ_AP022314.1"/>
</dbReference>
<dbReference type="Gene3D" id="3.10.450.50">
    <property type="match status" value="1"/>
</dbReference>
<gene>
    <name evidence="1" type="ORF">MYXE_40610</name>
</gene>
<evidence type="ECO:0000313" key="2">
    <source>
        <dbReference type="Proteomes" id="UP000464624"/>
    </source>
</evidence>
<dbReference type="KEGG" id="mxe:MYXE_40610"/>
<evidence type="ECO:0000313" key="1">
    <source>
        <dbReference type="EMBL" id="BBU24271.1"/>
    </source>
</evidence>
<name>A0AAD1H3S3_MYCXE</name>
<dbReference type="SUPFAM" id="SSF103642">
    <property type="entry name" value="Sec-C motif"/>
    <property type="match status" value="1"/>
</dbReference>
<reference evidence="1 2" key="1">
    <citation type="submission" date="2019-12" db="EMBL/GenBank/DDBJ databases">
        <title>Complete genome sequence of Mycolicibacterium xenopi str. JCM15661T.</title>
        <authorList>
            <person name="Yoshida M."/>
            <person name="Fukano H."/>
            <person name="Asakura T."/>
            <person name="Hoshino Y."/>
        </authorList>
    </citation>
    <scope>NUCLEOTIDE SEQUENCE [LARGE SCALE GENOMIC DNA]</scope>
    <source>
        <strain evidence="1 2">JCM 15661T</strain>
    </source>
</reference>
<dbReference type="EMBL" id="AP022314">
    <property type="protein sequence ID" value="BBU24271.1"/>
    <property type="molecule type" value="Genomic_DNA"/>
</dbReference>